<evidence type="ECO:0000313" key="23">
    <source>
        <dbReference type="EMBL" id="MYL85192.1"/>
    </source>
</evidence>
<comment type="caution">
    <text evidence="23">The sequence shown here is derived from an EMBL/GenBank/DDBJ whole genome shotgun (WGS) entry which is preliminary data.</text>
</comment>
<feature type="transmembrane region" description="Helical" evidence="17">
    <location>
        <begin position="12"/>
        <end position="33"/>
    </location>
</feature>
<dbReference type="CDD" id="cd12915">
    <property type="entry name" value="PDC2_DGC_like"/>
    <property type="match status" value="1"/>
</dbReference>
<evidence type="ECO:0000256" key="14">
    <source>
        <dbReference type="ARBA" id="ARBA00064003"/>
    </source>
</evidence>
<accession>A0A7C9MR42</accession>
<dbReference type="SUPFAM" id="SSF55785">
    <property type="entry name" value="PYP-like sensor domain (PAS domain)"/>
    <property type="match status" value="2"/>
</dbReference>
<dbReference type="Pfam" id="PF00072">
    <property type="entry name" value="Response_reg"/>
    <property type="match status" value="1"/>
</dbReference>
<dbReference type="InterPro" id="IPR013656">
    <property type="entry name" value="PAS_4"/>
</dbReference>
<evidence type="ECO:0000256" key="11">
    <source>
        <dbReference type="ARBA" id="ARBA00022989"/>
    </source>
</evidence>
<dbReference type="InterPro" id="IPR036890">
    <property type="entry name" value="HATPase_C_sf"/>
</dbReference>
<dbReference type="Pfam" id="PF08448">
    <property type="entry name" value="PAS_4"/>
    <property type="match status" value="1"/>
</dbReference>
<evidence type="ECO:0000256" key="15">
    <source>
        <dbReference type="ARBA" id="ARBA00068150"/>
    </source>
</evidence>
<dbReference type="InterPro" id="IPR001789">
    <property type="entry name" value="Sig_transdc_resp-reg_receiver"/>
</dbReference>
<dbReference type="Pfam" id="PF00512">
    <property type="entry name" value="HisKA"/>
    <property type="match status" value="1"/>
</dbReference>
<evidence type="ECO:0000256" key="6">
    <source>
        <dbReference type="ARBA" id="ARBA00022679"/>
    </source>
</evidence>
<dbReference type="GO" id="GO:0000155">
    <property type="term" value="F:phosphorelay sensor kinase activity"/>
    <property type="evidence" value="ECO:0007669"/>
    <property type="project" value="InterPro"/>
</dbReference>
<dbReference type="CDD" id="cd00082">
    <property type="entry name" value="HisKA"/>
    <property type="match status" value="1"/>
</dbReference>
<feature type="domain" description="PAC" evidence="21">
    <location>
        <begin position="570"/>
        <end position="622"/>
    </location>
</feature>
<dbReference type="SMART" id="SM00091">
    <property type="entry name" value="PAS"/>
    <property type="match status" value="2"/>
</dbReference>
<dbReference type="PROSITE" id="PS50110">
    <property type="entry name" value="RESPONSE_REGULATORY"/>
    <property type="match status" value="1"/>
</dbReference>
<dbReference type="SUPFAM" id="SSF47384">
    <property type="entry name" value="Homodimeric domain of signal transducing histidine kinase"/>
    <property type="match status" value="1"/>
</dbReference>
<dbReference type="InterPro" id="IPR036097">
    <property type="entry name" value="HisK_dim/P_sf"/>
</dbReference>
<keyword evidence="12" id="KW-0902">Two-component regulatory system</keyword>
<keyword evidence="6" id="KW-0808">Transferase</keyword>
<dbReference type="NCBIfam" id="TIGR00229">
    <property type="entry name" value="sensory_box"/>
    <property type="match status" value="2"/>
</dbReference>
<dbReference type="CDD" id="cd00130">
    <property type="entry name" value="PAS"/>
    <property type="match status" value="1"/>
</dbReference>
<feature type="transmembrane region" description="Helical" evidence="17">
    <location>
        <begin position="288"/>
        <end position="306"/>
    </location>
</feature>
<dbReference type="EMBL" id="WVUD01000064">
    <property type="protein sequence ID" value="MYL85192.1"/>
    <property type="molecule type" value="Genomic_DNA"/>
</dbReference>
<dbReference type="InterPro" id="IPR035965">
    <property type="entry name" value="PAS-like_dom_sf"/>
</dbReference>
<keyword evidence="10" id="KW-0067">ATP-binding</keyword>
<protein>
    <recommendedName>
        <fullName evidence="15">Sensory/regulatory protein RpfC</fullName>
        <ecNumber evidence="3">2.7.13.3</ecNumber>
    </recommendedName>
</protein>
<evidence type="ECO:0000256" key="17">
    <source>
        <dbReference type="SAM" id="Phobius"/>
    </source>
</evidence>
<evidence type="ECO:0000313" key="24">
    <source>
        <dbReference type="Proteomes" id="UP000482487"/>
    </source>
</evidence>
<keyword evidence="7 17" id="KW-0812">Transmembrane</keyword>
<comment type="catalytic activity">
    <reaction evidence="1">
        <text>ATP + protein L-histidine = ADP + protein N-phospho-L-histidine.</text>
        <dbReference type="EC" id="2.7.13.3"/>
    </reaction>
</comment>
<evidence type="ECO:0000259" key="22">
    <source>
        <dbReference type="PROSITE" id="PS50885"/>
    </source>
</evidence>
<evidence type="ECO:0000256" key="12">
    <source>
        <dbReference type="ARBA" id="ARBA00023012"/>
    </source>
</evidence>
<dbReference type="FunFam" id="1.10.287.130:FF:000002">
    <property type="entry name" value="Two-component osmosensing histidine kinase"/>
    <property type="match status" value="1"/>
</dbReference>
<keyword evidence="4" id="KW-1003">Cell membrane</keyword>
<feature type="domain" description="Response regulatory" evidence="19">
    <location>
        <begin position="885"/>
        <end position="1004"/>
    </location>
</feature>
<dbReference type="InterPro" id="IPR000700">
    <property type="entry name" value="PAS-assoc_C"/>
</dbReference>
<evidence type="ECO:0000256" key="5">
    <source>
        <dbReference type="ARBA" id="ARBA00022553"/>
    </source>
</evidence>
<dbReference type="Pfam" id="PF13426">
    <property type="entry name" value="PAS_9"/>
    <property type="match status" value="1"/>
</dbReference>
<evidence type="ECO:0000256" key="1">
    <source>
        <dbReference type="ARBA" id="ARBA00000085"/>
    </source>
</evidence>
<reference evidence="23 24" key="1">
    <citation type="submission" date="2020-01" db="EMBL/GenBank/DDBJ databases">
        <title>Genome sequence of Desulfovibrio aerotolerans DSM 16695(T).</title>
        <authorList>
            <person name="Karnachuk O."/>
            <person name="Avakyan M."/>
            <person name="Mardanov A."/>
            <person name="Kadnikov V."/>
            <person name="Ravin N."/>
        </authorList>
    </citation>
    <scope>NUCLEOTIDE SEQUENCE [LARGE SCALE GENOMIC DNA]</scope>
    <source>
        <strain evidence="23 24">DSM 16695</strain>
    </source>
</reference>
<keyword evidence="8" id="KW-0547">Nucleotide-binding</keyword>
<dbReference type="InterPro" id="IPR003594">
    <property type="entry name" value="HATPase_dom"/>
</dbReference>
<dbReference type="GO" id="GO:0005886">
    <property type="term" value="C:plasma membrane"/>
    <property type="evidence" value="ECO:0007669"/>
    <property type="project" value="UniProtKB-SubCell"/>
</dbReference>
<dbReference type="InterPro" id="IPR005467">
    <property type="entry name" value="His_kinase_dom"/>
</dbReference>
<dbReference type="OrthoDB" id="5437363at2"/>
<dbReference type="CDD" id="cd17546">
    <property type="entry name" value="REC_hyHK_CKI1_RcsC-like"/>
    <property type="match status" value="1"/>
</dbReference>
<keyword evidence="9" id="KW-0418">Kinase</keyword>
<feature type="domain" description="PAS" evidence="20">
    <location>
        <begin position="378"/>
        <end position="417"/>
    </location>
</feature>
<proteinExistence type="predicted"/>
<dbReference type="PROSITE" id="PS50112">
    <property type="entry name" value="PAS"/>
    <property type="match status" value="2"/>
</dbReference>
<evidence type="ECO:0000256" key="8">
    <source>
        <dbReference type="ARBA" id="ARBA00022741"/>
    </source>
</evidence>
<dbReference type="InterPro" id="IPR000014">
    <property type="entry name" value="PAS"/>
</dbReference>
<dbReference type="PRINTS" id="PR00344">
    <property type="entry name" value="BCTRLSENSOR"/>
</dbReference>
<dbReference type="Pfam" id="PF02518">
    <property type="entry name" value="HATPase_c"/>
    <property type="match status" value="1"/>
</dbReference>
<evidence type="ECO:0000256" key="2">
    <source>
        <dbReference type="ARBA" id="ARBA00004651"/>
    </source>
</evidence>
<evidence type="ECO:0000256" key="7">
    <source>
        <dbReference type="ARBA" id="ARBA00022692"/>
    </source>
</evidence>
<dbReference type="PROSITE" id="PS50109">
    <property type="entry name" value="HIS_KIN"/>
    <property type="match status" value="1"/>
</dbReference>
<dbReference type="FunFam" id="3.30.565.10:FF:000010">
    <property type="entry name" value="Sensor histidine kinase RcsC"/>
    <property type="match status" value="1"/>
</dbReference>
<dbReference type="Gene3D" id="3.40.50.2300">
    <property type="match status" value="1"/>
</dbReference>
<dbReference type="Gene3D" id="3.30.565.10">
    <property type="entry name" value="Histidine kinase-like ATPase, C-terminal domain"/>
    <property type="match status" value="1"/>
</dbReference>
<dbReference type="InterPro" id="IPR003661">
    <property type="entry name" value="HisK_dim/P_dom"/>
</dbReference>
<keyword evidence="5 16" id="KW-0597">Phosphoprotein</keyword>
<dbReference type="SMART" id="SM00387">
    <property type="entry name" value="HATPase_c"/>
    <property type="match status" value="1"/>
</dbReference>
<dbReference type="InterPro" id="IPR004358">
    <property type="entry name" value="Sig_transdc_His_kin-like_C"/>
</dbReference>
<gene>
    <name evidence="23" type="ORF">GTA51_19015</name>
</gene>
<feature type="domain" description="PAS" evidence="20">
    <location>
        <begin position="491"/>
        <end position="535"/>
    </location>
</feature>
<sequence>MKLSLPDSVKFNLILVVMAGMMPLLAAMASSVWERWDHEIEETESTCRRLVAYYAERQDEEIRRIKTVLDGLAKTLPVQNMDPVACDELFRSYLAANPGYVNVALMDHQGNAVASALPFTKQSLKDRKEVKEALSTGEFSVGEFSVGKVSGVEILPFALPVKDDRGGVRCVLIATLRLQDFKLFFERARLPQDSYMGLVDANGRRLFRFPFKESTPIGQDIAPDVWRRIQSGGQEGIFTAQGTDGPTRIYAVRRMELAPGKTPYMNIFVAIPKSVAMANANAAIHRQVWWLLLSLLLAGSTAWLVGQRGIYERVNVLSAMVRRLESGDLSARTGLDEPQGTFGKLGATLNKMAETLQQDIIERAEVQRKLEIEILRSKTLMENSGDGIVIIDQDHRVVEANHRFANMLCYAQDDVIGMATWDYDARMSEADIRKRFCQIDKIKAIFESEHRRKDGTTVSVEVSASGTKFQGLSLVMAVVRDIDDRKQKEQVQRNFYALLENADNIVTFKNTDLRYILVNKAYTLLTGHMPQDVIGLTDRELFAGKATPEQIEAYIINDREALTLPQGQSVTAEEGGLGPAGEVQTYLTKKFPVYGEGGELIGVGTIAWEITDRKKAEMELREAKSMADEATQTKSRFLANMSHEIRTPINGIMGMAQLLKTTELSLEQTEYVEMTLQSCRRLTGLVGDILDISRVEAGRLQIRSTSFMLEEALLAVKQLFDMSARQKGIRLILYTDKRIPAQVMGDSSRLQQVLNNLIGNAIKFTQAGEVNVEAYLLPSPSPDKVRVLFSVADTGVGIEDVILSALFEPFTQADNSFTRKYQGAGLGLSICKNLVKLMGGGISVDSAKGVGTTVHFCVLFGKVVAGSEQADVKTVPRTDLAHDVKVLVVEDDRVNAIALSHFLKKAGYAFRLAEDGRHALDILQGECFDLILLDIQMPVMDGLEATRRIRAGEVGMDKADIPIVALTAHAMSGDREKFLAAGMNDYLAKPVEMETLKEVIGRVVTARRQSA</sequence>
<dbReference type="GO" id="GO:0005524">
    <property type="term" value="F:ATP binding"/>
    <property type="evidence" value="ECO:0007669"/>
    <property type="project" value="UniProtKB-KW"/>
</dbReference>
<dbReference type="InterPro" id="IPR003660">
    <property type="entry name" value="HAMP_dom"/>
</dbReference>
<evidence type="ECO:0000256" key="3">
    <source>
        <dbReference type="ARBA" id="ARBA00012438"/>
    </source>
</evidence>
<dbReference type="PROSITE" id="PS50885">
    <property type="entry name" value="HAMP"/>
    <property type="match status" value="1"/>
</dbReference>
<organism evidence="23 24">
    <name type="scientific">Solidesulfovibrio aerotolerans</name>
    <dbReference type="NCBI Taxonomy" id="295255"/>
    <lineage>
        <taxon>Bacteria</taxon>
        <taxon>Pseudomonadati</taxon>
        <taxon>Thermodesulfobacteriota</taxon>
        <taxon>Desulfovibrionia</taxon>
        <taxon>Desulfovibrionales</taxon>
        <taxon>Desulfovibrionaceae</taxon>
        <taxon>Solidesulfovibrio</taxon>
    </lineage>
</organism>
<dbReference type="EC" id="2.7.13.3" evidence="3"/>
<evidence type="ECO:0000259" key="19">
    <source>
        <dbReference type="PROSITE" id="PS50110"/>
    </source>
</evidence>
<keyword evidence="24" id="KW-1185">Reference proteome</keyword>
<dbReference type="CDD" id="cd16922">
    <property type="entry name" value="HATPase_EvgS-ArcB-TorS-like"/>
    <property type="match status" value="1"/>
</dbReference>
<dbReference type="Pfam" id="PF02743">
    <property type="entry name" value="dCache_1"/>
    <property type="match status" value="1"/>
</dbReference>
<dbReference type="SUPFAM" id="SSF52172">
    <property type="entry name" value="CheY-like"/>
    <property type="match status" value="1"/>
</dbReference>
<evidence type="ECO:0000259" key="21">
    <source>
        <dbReference type="PROSITE" id="PS50113"/>
    </source>
</evidence>
<dbReference type="Proteomes" id="UP000482487">
    <property type="component" value="Unassembled WGS sequence"/>
</dbReference>
<dbReference type="PROSITE" id="PS50113">
    <property type="entry name" value="PAC"/>
    <property type="match status" value="1"/>
</dbReference>
<dbReference type="InterPro" id="IPR011006">
    <property type="entry name" value="CheY-like_superfamily"/>
</dbReference>
<dbReference type="Gene3D" id="3.30.450.20">
    <property type="entry name" value="PAS domain"/>
    <property type="match status" value="4"/>
</dbReference>
<evidence type="ECO:0000256" key="10">
    <source>
        <dbReference type="ARBA" id="ARBA00022840"/>
    </source>
</evidence>
<feature type="domain" description="HAMP" evidence="22">
    <location>
        <begin position="308"/>
        <end position="361"/>
    </location>
</feature>
<dbReference type="SUPFAM" id="SSF55874">
    <property type="entry name" value="ATPase domain of HSP90 chaperone/DNA topoisomerase II/histidine kinase"/>
    <property type="match status" value="1"/>
</dbReference>
<dbReference type="RefSeq" id="WP_160963931.1">
    <property type="nucleotide sequence ID" value="NZ_WVUD01000064.1"/>
</dbReference>
<feature type="domain" description="Histidine kinase" evidence="18">
    <location>
        <begin position="640"/>
        <end position="862"/>
    </location>
</feature>
<evidence type="ECO:0000256" key="16">
    <source>
        <dbReference type="PROSITE-ProRule" id="PRU00169"/>
    </source>
</evidence>
<dbReference type="Gene3D" id="1.10.287.130">
    <property type="match status" value="1"/>
</dbReference>
<comment type="subunit">
    <text evidence="14">At low DSF concentrations, interacts with RpfF.</text>
</comment>
<dbReference type="SMART" id="SM00388">
    <property type="entry name" value="HisKA"/>
    <property type="match status" value="1"/>
</dbReference>
<dbReference type="AlphaFoldDB" id="A0A7C9MR42"/>
<dbReference type="CDD" id="cd12914">
    <property type="entry name" value="PDC1_DGC_like"/>
    <property type="match status" value="1"/>
</dbReference>
<dbReference type="InterPro" id="IPR033479">
    <property type="entry name" value="dCache_1"/>
</dbReference>
<name>A0A7C9MR42_9BACT</name>
<evidence type="ECO:0000256" key="4">
    <source>
        <dbReference type="ARBA" id="ARBA00022475"/>
    </source>
</evidence>
<keyword evidence="11 17" id="KW-1133">Transmembrane helix</keyword>
<keyword evidence="13 17" id="KW-0472">Membrane</keyword>
<dbReference type="PANTHER" id="PTHR45339:SF1">
    <property type="entry name" value="HYBRID SIGNAL TRANSDUCTION HISTIDINE KINASE J"/>
    <property type="match status" value="1"/>
</dbReference>
<evidence type="ECO:0000259" key="20">
    <source>
        <dbReference type="PROSITE" id="PS50112"/>
    </source>
</evidence>
<evidence type="ECO:0000259" key="18">
    <source>
        <dbReference type="PROSITE" id="PS50109"/>
    </source>
</evidence>
<evidence type="ECO:0000256" key="13">
    <source>
        <dbReference type="ARBA" id="ARBA00023136"/>
    </source>
</evidence>
<dbReference type="SMART" id="SM00448">
    <property type="entry name" value="REC"/>
    <property type="match status" value="1"/>
</dbReference>
<dbReference type="Gene3D" id="6.10.340.10">
    <property type="match status" value="1"/>
</dbReference>
<dbReference type="CDD" id="cd06225">
    <property type="entry name" value="HAMP"/>
    <property type="match status" value="1"/>
</dbReference>
<evidence type="ECO:0000256" key="9">
    <source>
        <dbReference type="ARBA" id="ARBA00022777"/>
    </source>
</evidence>
<comment type="subcellular location">
    <subcellularLocation>
        <location evidence="2">Cell membrane</location>
        <topology evidence="2">Multi-pass membrane protein</topology>
    </subcellularLocation>
</comment>
<feature type="modified residue" description="4-aspartylphosphate" evidence="16">
    <location>
        <position position="934"/>
    </location>
</feature>
<dbReference type="PANTHER" id="PTHR45339">
    <property type="entry name" value="HYBRID SIGNAL TRANSDUCTION HISTIDINE KINASE J"/>
    <property type="match status" value="1"/>
</dbReference>